<sequence>MKLKGIAKDSTVYGIGSFFRSHRDSDWKLNINLRDSKSRGYAYLSEIHLLARRRILNPSHASKTAGYKKNIFITDAREWKSCSISDFELPGISSDGDGEQLCFVFDYGDIKCYLPQFELARALFFNSAYLSSLSMKQNGLAEEFDISVEESSSQSYINILPNSNLPSNIRRHNPSLQHLSWLLFDKDARRSYESIFTNIVENSTVSKNYRKWNFRFDPPSLKDVKLIVHGRLDKDLKVFFGWEIHSISNLKSDSPAEVEFIDPKLSMSFSGGRGADSKGSAPGAEIEIDNDQTPNPDQGLQEIEAPQVKFQFRHPIAIRRSGRGKKRTAGTGIETDEDFTESSIVEVSTNESSVFGAAKPAEFAGIEILANDVDYNHVTSFTQFNMMINKLCQRADVQHISSGAHPLPALSRYSKYCLDDGSDRLILSHHIKLLGNSIILLEVDTFDCPGKLSTLLLKRNNSTLDSLWEKEQFRIECELVKQSLNWPTDYLNNISPNMYIRVKHPRLNMPSLQQALWLKQWPERIHIAASTII</sequence>
<evidence type="ECO:0000313" key="3">
    <source>
        <dbReference type="EMBL" id="AHC16013.1"/>
    </source>
</evidence>
<feature type="region of interest" description="Disordered" evidence="1">
    <location>
        <begin position="271"/>
        <end position="295"/>
    </location>
</feature>
<organism evidence="3 4">
    <name type="scientific">Salinispira pacifica</name>
    <dbReference type="NCBI Taxonomy" id="1307761"/>
    <lineage>
        <taxon>Bacteria</taxon>
        <taxon>Pseudomonadati</taxon>
        <taxon>Spirochaetota</taxon>
        <taxon>Spirochaetia</taxon>
        <taxon>Spirochaetales</taxon>
        <taxon>Spirochaetaceae</taxon>
        <taxon>Salinispira</taxon>
    </lineage>
</organism>
<feature type="domain" description="TnsE C-terminal" evidence="2">
    <location>
        <begin position="380"/>
        <end position="525"/>
    </location>
</feature>
<name>V5WJV5_9SPIO</name>
<evidence type="ECO:0000256" key="1">
    <source>
        <dbReference type="SAM" id="MobiDB-lite"/>
    </source>
</evidence>
<evidence type="ECO:0000259" key="2">
    <source>
        <dbReference type="Pfam" id="PF18623"/>
    </source>
</evidence>
<dbReference type="KEGG" id="slr:L21SP2_2661"/>
<proteinExistence type="predicted"/>
<dbReference type="Pfam" id="PF18623">
    <property type="entry name" value="TnsE_C"/>
    <property type="match status" value="1"/>
</dbReference>
<dbReference type="EMBL" id="CP006939">
    <property type="protein sequence ID" value="AHC16013.1"/>
    <property type="molecule type" value="Genomic_DNA"/>
</dbReference>
<keyword evidence="4" id="KW-1185">Reference proteome</keyword>
<dbReference type="eggNOG" id="ENOG502Z8JW">
    <property type="taxonomic scope" value="Bacteria"/>
</dbReference>
<reference evidence="3 4" key="1">
    <citation type="journal article" date="2015" name="Stand. Genomic Sci.">
        <title>Complete genome sequence and description of Salinispira pacifica gen. nov., sp. nov., a novel spirochaete isolated form a hypersaline microbial mat.</title>
        <authorList>
            <person name="Ben Hania W."/>
            <person name="Joseph M."/>
            <person name="Schumann P."/>
            <person name="Bunk B."/>
            <person name="Fiebig A."/>
            <person name="Sproer C."/>
            <person name="Klenk H.P."/>
            <person name="Fardeau M.L."/>
            <person name="Spring S."/>
        </authorList>
    </citation>
    <scope>NUCLEOTIDE SEQUENCE [LARGE SCALE GENOMIC DNA]</scope>
    <source>
        <strain evidence="3 4">L21-RPul-D2</strain>
    </source>
</reference>
<protein>
    <submittedName>
        <fullName evidence="3">Transposon Tn7 transposition protein tnsE</fullName>
    </submittedName>
</protein>
<gene>
    <name evidence="3" type="ORF">L21SP2_2661</name>
</gene>
<dbReference type="OrthoDB" id="5899304at2"/>
<evidence type="ECO:0000313" key="4">
    <source>
        <dbReference type="Proteomes" id="UP000018680"/>
    </source>
</evidence>
<dbReference type="STRING" id="1307761.L21SP2_2661"/>
<dbReference type="RefSeq" id="WP_024268913.1">
    <property type="nucleotide sequence ID" value="NC_023035.1"/>
</dbReference>
<dbReference type="PATRIC" id="fig|1307761.3.peg.2651"/>
<dbReference type="HOGENOM" id="CLU_038574_1_0_12"/>
<dbReference type="AlphaFoldDB" id="V5WJV5"/>
<dbReference type="InterPro" id="IPR041419">
    <property type="entry name" value="TnsE_C"/>
</dbReference>
<accession>V5WJV5</accession>
<dbReference type="Proteomes" id="UP000018680">
    <property type="component" value="Chromosome"/>
</dbReference>